<evidence type="ECO:0000313" key="7">
    <source>
        <dbReference type="Proteomes" id="UP000283734"/>
    </source>
</evidence>
<dbReference type="PANTHER" id="PTHR10361">
    <property type="entry name" value="SODIUM-BILE ACID COTRANSPORTER"/>
    <property type="match status" value="1"/>
</dbReference>
<dbReference type="PANTHER" id="PTHR10361:SF28">
    <property type="entry name" value="P3 PROTEIN-RELATED"/>
    <property type="match status" value="1"/>
</dbReference>
<comment type="caution">
    <text evidence="6">The sequence shown here is derived from an EMBL/GenBank/DDBJ whole genome shotgun (WGS) entry which is preliminary data.</text>
</comment>
<evidence type="ECO:0000256" key="2">
    <source>
        <dbReference type="ARBA" id="ARBA00022692"/>
    </source>
</evidence>
<protein>
    <submittedName>
        <fullName evidence="6">Bile acid:sodium symporter family protein</fullName>
    </submittedName>
</protein>
<dbReference type="InterPro" id="IPR002657">
    <property type="entry name" value="BilAc:Na_symport/Acr3"/>
</dbReference>
<feature type="transmembrane region" description="Helical" evidence="5">
    <location>
        <begin position="71"/>
        <end position="93"/>
    </location>
</feature>
<dbReference type="Proteomes" id="UP000283734">
    <property type="component" value="Unassembled WGS sequence"/>
</dbReference>
<dbReference type="InterPro" id="IPR038770">
    <property type="entry name" value="Na+/solute_symporter_sf"/>
</dbReference>
<keyword evidence="3 5" id="KW-1133">Transmembrane helix</keyword>
<sequence>MEVHFGSENLLILNVILAFMMFGVSLSLTGDDFRRVVQRPDAPIVGLLAQFVLLPAATCLTTWWFEVDAELALGMILVASCPGGSFSNIMTWLGRGNVAVSVSMTAVSSLAAMVMTPFNFSLYGWINPHTRPILTDIQLDSLEILMLVVLVLGLPLVIGMAVGKAFPAFARGAQKPMRYITLLVLLLFVGVAFGNNVDVFLATADRIVGLVVLQNLLALGLGAFAAGFTGLPRADRRAITMEVGIQNSGLGLAILFTFFPDESGMILIAAFWGVWHLVSGLVLAGIWSRQTARGEAGARQTEGESS</sequence>
<keyword evidence="4 5" id="KW-0472">Membrane</keyword>
<dbReference type="GO" id="GO:0016020">
    <property type="term" value="C:membrane"/>
    <property type="evidence" value="ECO:0007669"/>
    <property type="project" value="UniProtKB-SubCell"/>
</dbReference>
<dbReference type="AlphaFoldDB" id="A0A418XZ48"/>
<feature type="transmembrane region" description="Helical" evidence="5">
    <location>
        <begin position="265"/>
        <end position="287"/>
    </location>
</feature>
<reference evidence="6 7" key="1">
    <citation type="submission" date="2018-09" db="EMBL/GenBank/DDBJ databases">
        <title>Alcanivorax profundi sp. nov., isolated from 1000 m-depth seawater of the Mariana Trench.</title>
        <authorList>
            <person name="Liu J."/>
        </authorList>
    </citation>
    <scope>NUCLEOTIDE SEQUENCE [LARGE SCALE GENOMIC DNA]</scope>
    <source>
        <strain evidence="6 7">MTEO17</strain>
    </source>
</reference>
<feature type="transmembrane region" description="Helical" evidence="5">
    <location>
        <begin position="179"/>
        <end position="201"/>
    </location>
</feature>
<gene>
    <name evidence="6" type="ORF">D4A39_07335</name>
</gene>
<feature type="transmembrane region" description="Helical" evidence="5">
    <location>
        <begin position="12"/>
        <end position="30"/>
    </location>
</feature>
<dbReference type="EMBL" id="QYYA01000002">
    <property type="protein sequence ID" value="RJG18277.1"/>
    <property type="molecule type" value="Genomic_DNA"/>
</dbReference>
<dbReference type="OrthoDB" id="9806785at2"/>
<evidence type="ECO:0000313" key="6">
    <source>
        <dbReference type="EMBL" id="RJG18277.1"/>
    </source>
</evidence>
<dbReference type="Pfam" id="PF01758">
    <property type="entry name" value="SBF"/>
    <property type="match status" value="1"/>
</dbReference>
<dbReference type="InterPro" id="IPR004710">
    <property type="entry name" value="Bilac:Na_transpt"/>
</dbReference>
<dbReference type="RefSeq" id="WP_022985686.1">
    <property type="nucleotide sequence ID" value="NZ_QYYA01000002.1"/>
</dbReference>
<evidence type="ECO:0000256" key="5">
    <source>
        <dbReference type="SAM" id="Phobius"/>
    </source>
</evidence>
<feature type="transmembrane region" description="Helical" evidence="5">
    <location>
        <begin position="42"/>
        <end position="65"/>
    </location>
</feature>
<organism evidence="6 7">
    <name type="scientific">Alcanivorax profundi</name>
    <dbReference type="NCBI Taxonomy" id="2338368"/>
    <lineage>
        <taxon>Bacteria</taxon>
        <taxon>Pseudomonadati</taxon>
        <taxon>Pseudomonadota</taxon>
        <taxon>Gammaproteobacteria</taxon>
        <taxon>Oceanospirillales</taxon>
        <taxon>Alcanivoracaceae</taxon>
        <taxon>Alcanivorax</taxon>
    </lineage>
</organism>
<feature type="transmembrane region" description="Helical" evidence="5">
    <location>
        <begin position="146"/>
        <end position="167"/>
    </location>
</feature>
<evidence type="ECO:0000256" key="4">
    <source>
        <dbReference type="ARBA" id="ARBA00023136"/>
    </source>
</evidence>
<keyword evidence="7" id="KW-1185">Reference proteome</keyword>
<evidence type="ECO:0000256" key="3">
    <source>
        <dbReference type="ARBA" id="ARBA00022989"/>
    </source>
</evidence>
<feature type="transmembrane region" description="Helical" evidence="5">
    <location>
        <begin position="105"/>
        <end position="126"/>
    </location>
</feature>
<feature type="transmembrane region" description="Helical" evidence="5">
    <location>
        <begin position="207"/>
        <end position="231"/>
    </location>
</feature>
<name>A0A418XZ48_9GAMM</name>
<keyword evidence="2 5" id="KW-0812">Transmembrane</keyword>
<comment type="subcellular location">
    <subcellularLocation>
        <location evidence="1">Membrane</location>
        <topology evidence="1">Multi-pass membrane protein</topology>
    </subcellularLocation>
</comment>
<evidence type="ECO:0000256" key="1">
    <source>
        <dbReference type="ARBA" id="ARBA00004141"/>
    </source>
</evidence>
<proteinExistence type="predicted"/>
<accession>A0A418XZ48</accession>
<dbReference type="Gene3D" id="1.20.1530.20">
    <property type="match status" value="1"/>
</dbReference>
<feature type="transmembrane region" description="Helical" evidence="5">
    <location>
        <begin position="243"/>
        <end position="259"/>
    </location>
</feature>